<comment type="caution">
    <text evidence="1">The sequence shown here is derived from an EMBL/GenBank/DDBJ whole genome shotgun (WGS) entry which is preliminary data.</text>
</comment>
<dbReference type="InterPro" id="IPR016181">
    <property type="entry name" value="Acyl_CoA_acyltransferase"/>
</dbReference>
<gene>
    <name evidence="1" type="ORF">U6A24_09880</name>
</gene>
<protein>
    <recommendedName>
        <fullName evidence="3">Acetyltransferase (GNAT) family protein</fullName>
    </recommendedName>
</protein>
<sequence length="396" mass="46382">MLEKIKNRCKAKALRYDYYSHIKDIPIKDWNSVNSDNNVFLSLKYLKTLENTLFESIKFRYIIFYDKNIPVALAAAQLIKFNPEQLKLQEFPCKINETIRNTLFKNIEIRVLVCGNLFSCGEHGFIYDSTKIAAKEAFESLSNALKEIRKSENPEKPSFILLKEFWPESFNSSDYIKDHDFREFRIDVNMVLQIHQSWTSFDDYLASMRTKFRTRAKKVFKKSEKIIVKYFEASDITNFKDDIDRLYLSVIDKADFKIGKLNSYTFTHLKQTLGDSFVFKGYFLDEKLVGFTTSFILGNAVDANHIGIDYAYNKEYDVYQRMLYDYVDLAIEKRAKELRLGRTAEIIKSCVGAKPVEMKLYARHGNSISNALLKPLVELISPNEYEIRNPFKLQFD</sequence>
<evidence type="ECO:0000313" key="1">
    <source>
        <dbReference type="EMBL" id="MEB3345771.1"/>
    </source>
</evidence>
<dbReference type="SUPFAM" id="SSF55729">
    <property type="entry name" value="Acyl-CoA N-acyltransferases (Nat)"/>
    <property type="match status" value="1"/>
</dbReference>
<evidence type="ECO:0000313" key="2">
    <source>
        <dbReference type="Proteomes" id="UP001327027"/>
    </source>
</evidence>
<dbReference type="EMBL" id="JAYKLX010000004">
    <property type="protein sequence ID" value="MEB3345771.1"/>
    <property type="molecule type" value="Genomic_DNA"/>
</dbReference>
<name>A0ABU5ZV80_9FLAO</name>
<dbReference type="RefSeq" id="WP_324179801.1">
    <property type="nucleotide sequence ID" value="NZ_BAABAW010000007.1"/>
</dbReference>
<reference evidence="1 2" key="1">
    <citation type="journal article" date="2013" name="Int. J. Syst. Evol. Microbiol.">
        <title>Aquimarina gracilis sp. nov., isolated from the gut microflora of a mussel, Mytilus coruscus, and emended description of Aquimarina spongiae.</title>
        <authorList>
            <person name="Park S.C."/>
            <person name="Choe H.N."/>
            <person name="Baik K.S."/>
            <person name="Seong C.N."/>
        </authorList>
    </citation>
    <scope>NUCLEOTIDE SEQUENCE [LARGE SCALE GENOMIC DNA]</scope>
    <source>
        <strain evidence="1 2">PSC32</strain>
    </source>
</reference>
<evidence type="ECO:0008006" key="3">
    <source>
        <dbReference type="Google" id="ProtNLM"/>
    </source>
</evidence>
<organism evidence="1 2">
    <name type="scientific">Aquimarina gracilis</name>
    <dbReference type="NCBI Taxonomy" id="874422"/>
    <lineage>
        <taxon>Bacteria</taxon>
        <taxon>Pseudomonadati</taxon>
        <taxon>Bacteroidota</taxon>
        <taxon>Flavobacteriia</taxon>
        <taxon>Flavobacteriales</taxon>
        <taxon>Flavobacteriaceae</taxon>
        <taxon>Aquimarina</taxon>
    </lineage>
</organism>
<accession>A0ABU5ZV80</accession>
<proteinExistence type="predicted"/>
<dbReference type="Proteomes" id="UP001327027">
    <property type="component" value="Unassembled WGS sequence"/>
</dbReference>
<keyword evidence="2" id="KW-1185">Reference proteome</keyword>